<feature type="compositionally biased region" description="Basic residues" evidence="1">
    <location>
        <begin position="56"/>
        <end position="87"/>
    </location>
</feature>
<keyword evidence="2" id="KW-0732">Signal</keyword>
<evidence type="ECO:0000313" key="4">
    <source>
        <dbReference type="Proteomes" id="UP000198977"/>
    </source>
</evidence>
<gene>
    <name evidence="3" type="ORF">SAMN04488523_106217</name>
</gene>
<feature type="region of interest" description="Disordered" evidence="1">
    <location>
        <begin position="46"/>
        <end position="95"/>
    </location>
</feature>
<dbReference type="Proteomes" id="UP000198977">
    <property type="component" value="Unassembled WGS sequence"/>
</dbReference>
<keyword evidence="4" id="KW-1185">Reference proteome</keyword>
<proteinExistence type="predicted"/>
<evidence type="ECO:0000256" key="2">
    <source>
        <dbReference type="SAM" id="SignalP"/>
    </source>
</evidence>
<dbReference type="RefSeq" id="WP_245766321.1">
    <property type="nucleotide sequence ID" value="NZ_FOMW01000006.1"/>
</dbReference>
<feature type="chain" id="PRO_5011594888" evidence="2">
    <location>
        <begin position="21"/>
        <end position="339"/>
    </location>
</feature>
<evidence type="ECO:0000313" key="3">
    <source>
        <dbReference type="EMBL" id="SFE33776.1"/>
    </source>
</evidence>
<dbReference type="AlphaFoldDB" id="A0A1I1ZQ74"/>
<dbReference type="STRING" id="74348.SAMN04488523_106217"/>
<reference evidence="3 4" key="1">
    <citation type="submission" date="2016-10" db="EMBL/GenBank/DDBJ databases">
        <authorList>
            <person name="de Groot N.N."/>
        </authorList>
    </citation>
    <scope>NUCLEOTIDE SEQUENCE [LARGE SCALE GENOMIC DNA]</scope>
    <source>
        <strain evidence="3 4">DSM 11443</strain>
    </source>
</reference>
<dbReference type="EMBL" id="FOMW01000006">
    <property type="protein sequence ID" value="SFE33776.1"/>
    <property type="molecule type" value="Genomic_DNA"/>
</dbReference>
<name>A0A1I1ZQ74_9RHOB</name>
<feature type="signal peptide" evidence="2">
    <location>
        <begin position="1"/>
        <end position="20"/>
    </location>
</feature>
<accession>A0A1I1ZQ74</accession>
<organism evidence="3 4">
    <name type="scientific">Sulfitobacter brevis</name>
    <dbReference type="NCBI Taxonomy" id="74348"/>
    <lineage>
        <taxon>Bacteria</taxon>
        <taxon>Pseudomonadati</taxon>
        <taxon>Pseudomonadota</taxon>
        <taxon>Alphaproteobacteria</taxon>
        <taxon>Rhodobacterales</taxon>
        <taxon>Roseobacteraceae</taxon>
        <taxon>Sulfitobacter</taxon>
    </lineage>
</organism>
<evidence type="ECO:0000256" key="1">
    <source>
        <dbReference type="SAM" id="MobiDB-lite"/>
    </source>
</evidence>
<protein>
    <submittedName>
        <fullName evidence="3">Uncharacterized protein</fullName>
    </submittedName>
</protein>
<sequence length="339" mass="37917">MRHLLTTALVSTSLATASFAAPLSAPSQGANFFASELTAQDAQIWLAKDDKGKKDKKDKKKHKKKDKQKHKDAKHKDAKHKDAKKKKSKDEKHVEKTLKEASKNYKKVKIDRDSDEYRVRIDDVLKAKAPEGRDMALLAGAAALGFLGRDVLITDVEPDQLVTYRNCPPGLAKMDPPCVPPGLAKKGVTYEEWVAYDEDKIDGVWHDQRETYLQDREVRELEDVDTLLLTSEQIATLFNISPAPQGQRYGLIDGMPVLLEEKDYDSLLLINELAGVSDLEPGLTVAPTAALTQEELRRLYRLPEPATGHNYAVLNGQLITLEDSAYETLQMIRVARAFL</sequence>